<gene>
    <name evidence="3" type="ORF">DLAC_05454</name>
</gene>
<comment type="caution">
    <text evidence="3">The sequence shown here is derived from an EMBL/GenBank/DDBJ whole genome shotgun (WGS) entry which is preliminary data.</text>
</comment>
<dbReference type="OMA" id="DEYVSRD"/>
<dbReference type="InterPro" id="IPR002591">
    <property type="entry name" value="Phosphodiest/P_Trfase"/>
</dbReference>
<keyword evidence="4" id="KW-1185">Reference proteome</keyword>
<dbReference type="OrthoDB" id="415411at2759"/>
<dbReference type="InParanoid" id="A0A151ZG11"/>
<dbReference type="Gene3D" id="3.40.720.10">
    <property type="entry name" value="Alkaline Phosphatase, subunit A"/>
    <property type="match status" value="1"/>
</dbReference>
<dbReference type="EMBL" id="LODT01000028">
    <property type="protein sequence ID" value="KYQ92865.1"/>
    <property type="molecule type" value="Genomic_DNA"/>
</dbReference>
<dbReference type="PANTHER" id="PTHR10151">
    <property type="entry name" value="ECTONUCLEOTIDE PYROPHOSPHATASE/PHOSPHODIESTERASE"/>
    <property type="match status" value="1"/>
</dbReference>
<dbReference type="Gene3D" id="3.30.1360.180">
    <property type="match status" value="1"/>
</dbReference>
<evidence type="ECO:0000256" key="1">
    <source>
        <dbReference type="SAM" id="MobiDB-lite"/>
    </source>
</evidence>
<evidence type="ECO:0000313" key="4">
    <source>
        <dbReference type="Proteomes" id="UP000076078"/>
    </source>
</evidence>
<dbReference type="PANTHER" id="PTHR10151:SF120">
    <property type="entry name" value="BIS(5'-ADENOSYL)-TRIPHOSPHATASE"/>
    <property type="match status" value="1"/>
</dbReference>
<proteinExistence type="predicted"/>
<dbReference type="STRING" id="361077.A0A151ZG11"/>
<keyword evidence="2" id="KW-1133">Transmembrane helix</keyword>
<dbReference type="Proteomes" id="UP000076078">
    <property type="component" value="Unassembled WGS sequence"/>
</dbReference>
<dbReference type="Pfam" id="PF01663">
    <property type="entry name" value="Phosphodiest"/>
    <property type="match status" value="1"/>
</dbReference>
<sequence>MLNLNDPTNDNEFEDIDYNSTNNNSDDNPIFFTGTEFLRQYTDDNQHDDNDSDGEDREDHSFIEVESYRQPQDKVKFKRLLILSMGVLLAVTLAIVLFLIIRSTTITSSDSSSSYSSSSSNTSPNIKTTNPLIIISLDGFRWDYLNRNITPNLLSISSGAGVRANFSIPQFPSKTFPNHYSIATGLLPQYHGIINNHMWDPLTNQTFNIHLNADESYWYWGEPIWVTAEKNGLTTSCVYFPGCSATIEKIEPTYNMKPYQTKSPQQIVDIMKNWTGQYHPDLMLAYFYSVDSQGHNFGPNSQQVDDAIVSVDNAIGDLLNYLKNENIYENTNIIVVSDHGMTQLNQSKWILIDKCLTNMNKTNILIADYSPILSIFPVEGGLTANEIMDALKNCHPNLTMYFKQDIPDVLQYSWMGNQRIPPIIGIADLGWYTTVSADTYFLQGDHGYITSGETDMMSIFLAHGPNIKPLSTIDPFSNLEYFNFFTHLLNFTTGVSLLPTTNSTNTLVDSLFQPSQKKIN</sequence>
<protein>
    <submittedName>
        <fullName evidence="3">Type I phosphodiesterase/nucleotide pyrophosphatase family protein</fullName>
    </submittedName>
</protein>
<reference evidence="3 4" key="1">
    <citation type="submission" date="2015-12" db="EMBL/GenBank/DDBJ databases">
        <title>Dictyostelia acquired genes for synthesis and detection of signals that induce cell-type specialization by lateral gene transfer from prokaryotes.</title>
        <authorList>
            <person name="Gloeckner G."/>
            <person name="Schaap P."/>
        </authorList>
    </citation>
    <scope>NUCLEOTIDE SEQUENCE [LARGE SCALE GENOMIC DNA]</scope>
    <source>
        <strain evidence="3 4">TK</strain>
    </source>
</reference>
<accession>A0A151ZG11</accession>
<dbReference type="SUPFAM" id="SSF53649">
    <property type="entry name" value="Alkaline phosphatase-like"/>
    <property type="match status" value="1"/>
</dbReference>
<dbReference type="GO" id="GO:0016787">
    <property type="term" value="F:hydrolase activity"/>
    <property type="evidence" value="ECO:0007669"/>
    <property type="project" value="UniProtKB-ARBA"/>
</dbReference>
<organism evidence="3 4">
    <name type="scientific">Tieghemostelium lacteum</name>
    <name type="common">Slime mold</name>
    <name type="synonym">Dictyostelium lacteum</name>
    <dbReference type="NCBI Taxonomy" id="361077"/>
    <lineage>
        <taxon>Eukaryota</taxon>
        <taxon>Amoebozoa</taxon>
        <taxon>Evosea</taxon>
        <taxon>Eumycetozoa</taxon>
        <taxon>Dictyostelia</taxon>
        <taxon>Dictyosteliales</taxon>
        <taxon>Raperosteliaceae</taxon>
        <taxon>Tieghemostelium</taxon>
    </lineage>
</organism>
<evidence type="ECO:0000313" key="3">
    <source>
        <dbReference type="EMBL" id="KYQ92865.1"/>
    </source>
</evidence>
<feature type="transmembrane region" description="Helical" evidence="2">
    <location>
        <begin position="80"/>
        <end position="101"/>
    </location>
</feature>
<dbReference type="CDD" id="cd16018">
    <property type="entry name" value="Enpp"/>
    <property type="match status" value="1"/>
</dbReference>
<feature type="compositionally biased region" description="Low complexity" evidence="1">
    <location>
        <begin position="19"/>
        <end position="28"/>
    </location>
</feature>
<evidence type="ECO:0000256" key="2">
    <source>
        <dbReference type="SAM" id="Phobius"/>
    </source>
</evidence>
<name>A0A151ZG11_TIELA</name>
<keyword evidence="2" id="KW-0812">Transmembrane</keyword>
<keyword evidence="2" id="KW-0472">Membrane</keyword>
<dbReference type="FunCoup" id="A0A151ZG11">
    <property type="interactions" value="5"/>
</dbReference>
<dbReference type="AlphaFoldDB" id="A0A151ZG11"/>
<dbReference type="InterPro" id="IPR017850">
    <property type="entry name" value="Alkaline_phosphatase_core_sf"/>
</dbReference>
<feature type="region of interest" description="Disordered" evidence="1">
    <location>
        <begin position="1"/>
        <end position="29"/>
    </location>
</feature>